<evidence type="ECO:0000313" key="1">
    <source>
        <dbReference type="EMBL" id="KAF9623724.1"/>
    </source>
</evidence>
<dbReference type="Proteomes" id="UP000631114">
    <property type="component" value="Unassembled WGS sequence"/>
</dbReference>
<gene>
    <name evidence="1" type="ORF">IFM89_004277</name>
</gene>
<name>A0A835ME42_9MAGN</name>
<reference evidence="1 2" key="1">
    <citation type="submission" date="2020-10" db="EMBL/GenBank/DDBJ databases">
        <title>The Coptis chinensis genome and diversification of protoberbering-type alkaloids.</title>
        <authorList>
            <person name="Wang B."/>
            <person name="Shu S."/>
            <person name="Song C."/>
            <person name="Liu Y."/>
        </authorList>
    </citation>
    <scope>NUCLEOTIDE SEQUENCE [LARGE SCALE GENOMIC DNA]</scope>
    <source>
        <strain evidence="1">HL-2020</strain>
        <tissue evidence="1">Leaf</tissue>
    </source>
</reference>
<dbReference type="OrthoDB" id="1927586at2759"/>
<proteinExistence type="predicted"/>
<sequence>MDDSILINEVGEQEEYGLVPEPYMACSSSVQPLKFEVEVEIVKPPCLGMCFETLEATKQFYIDYEKSFGFSPVIRSSKKSYSRSDECDRFVTVKALVLTFQSLLFEADCCGNFMDTSLSVEEAI</sequence>
<dbReference type="AlphaFoldDB" id="A0A835ME42"/>
<dbReference type="EMBL" id="JADFTS010000001">
    <property type="protein sequence ID" value="KAF9623724.1"/>
    <property type="molecule type" value="Genomic_DNA"/>
</dbReference>
<evidence type="ECO:0008006" key="3">
    <source>
        <dbReference type="Google" id="ProtNLM"/>
    </source>
</evidence>
<organism evidence="1 2">
    <name type="scientific">Coptis chinensis</name>
    <dbReference type="NCBI Taxonomy" id="261450"/>
    <lineage>
        <taxon>Eukaryota</taxon>
        <taxon>Viridiplantae</taxon>
        <taxon>Streptophyta</taxon>
        <taxon>Embryophyta</taxon>
        <taxon>Tracheophyta</taxon>
        <taxon>Spermatophyta</taxon>
        <taxon>Magnoliopsida</taxon>
        <taxon>Ranunculales</taxon>
        <taxon>Ranunculaceae</taxon>
        <taxon>Coptidoideae</taxon>
        <taxon>Coptis</taxon>
    </lineage>
</organism>
<comment type="caution">
    <text evidence="1">The sequence shown here is derived from an EMBL/GenBank/DDBJ whole genome shotgun (WGS) entry which is preliminary data.</text>
</comment>
<keyword evidence="2" id="KW-1185">Reference proteome</keyword>
<protein>
    <recommendedName>
        <fullName evidence="3">FAR1 domain-containing protein</fullName>
    </recommendedName>
</protein>
<accession>A0A835ME42</accession>
<evidence type="ECO:0000313" key="2">
    <source>
        <dbReference type="Proteomes" id="UP000631114"/>
    </source>
</evidence>